<proteinExistence type="predicted"/>
<dbReference type="Proteomes" id="UP000180088">
    <property type="component" value="Unassembled WGS sequence"/>
</dbReference>
<dbReference type="PANTHER" id="PTHR42830">
    <property type="entry name" value="OSMOTICALLY INDUCIBLE FAMILY PROTEIN"/>
    <property type="match status" value="1"/>
</dbReference>
<dbReference type="Gene3D" id="3.30.300.20">
    <property type="match status" value="1"/>
</dbReference>
<dbReference type="PANTHER" id="PTHR42830:SF2">
    <property type="entry name" value="OSMC_OHR FAMILY PROTEIN"/>
    <property type="match status" value="1"/>
</dbReference>
<dbReference type="RefSeq" id="WP_071115975.1">
    <property type="nucleotide sequence ID" value="NZ_MKCS01000001.1"/>
</dbReference>
<comment type="caution">
    <text evidence="1">The sequence shown here is derived from an EMBL/GenBank/DDBJ whole genome shotgun (WGS) entry which is preliminary data.</text>
</comment>
<dbReference type="SUPFAM" id="SSF82784">
    <property type="entry name" value="OsmC-like"/>
    <property type="match status" value="1"/>
</dbReference>
<dbReference type="Pfam" id="PF02566">
    <property type="entry name" value="OsmC"/>
    <property type="match status" value="1"/>
</dbReference>
<evidence type="ECO:0000313" key="2">
    <source>
        <dbReference type="Proteomes" id="UP000180088"/>
    </source>
</evidence>
<dbReference type="InterPro" id="IPR015946">
    <property type="entry name" value="KH_dom-like_a/b"/>
</dbReference>
<dbReference type="InterPro" id="IPR036102">
    <property type="entry name" value="OsmC/Ohrsf"/>
</dbReference>
<evidence type="ECO:0000313" key="1">
    <source>
        <dbReference type="EMBL" id="OHX14214.1"/>
    </source>
</evidence>
<gene>
    <name evidence="1" type="ORF">BI347_12405</name>
</gene>
<reference evidence="1 2" key="1">
    <citation type="submission" date="2016-09" db="EMBL/GenBank/DDBJ databases">
        <title>Chromobacterium muskegensis sp. nov., an insecticidal bacterium isolated from Sphagnum bogs.</title>
        <authorList>
            <person name="Sparks M.E."/>
            <person name="Blackburn M.B."/>
            <person name="Gundersen-Rindal D.E."/>
            <person name="Mitchell A."/>
            <person name="Farrar R."/>
            <person name="Kuhar D."/>
        </authorList>
    </citation>
    <scope>NUCLEOTIDE SEQUENCE [LARGE SCALE GENOMIC DNA]</scope>
    <source>
        <strain evidence="1 2">37-2</strain>
    </source>
</reference>
<dbReference type="EMBL" id="MKCS01000001">
    <property type="protein sequence ID" value="OHX14214.1"/>
    <property type="molecule type" value="Genomic_DNA"/>
</dbReference>
<dbReference type="InterPro" id="IPR052707">
    <property type="entry name" value="OsmC_Ohr_Peroxiredoxin"/>
</dbReference>
<accession>A0A1S1X433</accession>
<dbReference type="AlphaFoldDB" id="A0A1S1X433"/>
<sequence>MASHQMEVEWRRGEQDFLDRRYSRRHVWRFDGGAEVAGSSSPNVVRAPYSDPAAVDPEEAFIASLSSCHMLWFLDLAARQGLVVDYYQDLAEGEMARNEAGKFWISRVTLRPLARFCGERAPSLAEIEALHHAAHEECFIALSVKSEVLCQPRLA</sequence>
<dbReference type="STRING" id="1903179.BI347_12405"/>
<dbReference type="InterPro" id="IPR003718">
    <property type="entry name" value="OsmC/Ohr_fam"/>
</dbReference>
<organism evidence="1 2">
    <name type="scientific">Chromobacterium sphagni</name>
    <dbReference type="NCBI Taxonomy" id="1903179"/>
    <lineage>
        <taxon>Bacteria</taxon>
        <taxon>Pseudomonadati</taxon>
        <taxon>Pseudomonadota</taxon>
        <taxon>Betaproteobacteria</taxon>
        <taxon>Neisseriales</taxon>
        <taxon>Chromobacteriaceae</taxon>
        <taxon>Chromobacterium</taxon>
    </lineage>
</organism>
<name>A0A1S1X433_9NEIS</name>
<dbReference type="OrthoDB" id="9795405at2"/>
<protein>
    <submittedName>
        <fullName evidence="1">Peroxiredoxin</fullName>
    </submittedName>
</protein>